<dbReference type="OrthoDB" id="778241at2759"/>
<feature type="coiled-coil region" evidence="1">
    <location>
        <begin position="26"/>
        <end position="85"/>
    </location>
</feature>
<keyword evidence="1" id="KW-0175">Coiled coil</keyword>
<gene>
    <name evidence="3" type="ORF">J5N97_014965</name>
</gene>
<comment type="caution">
    <text evidence="3">The sequence shown here is derived from an EMBL/GenBank/DDBJ whole genome shotgun (WGS) entry which is preliminary data.</text>
</comment>
<reference evidence="3" key="2">
    <citation type="journal article" date="2022" name="Hortic Res">
        <title>The genome of Dioscorea zingiberensis sheds light on the biosynthesis, origin and evolution of the medicinally important diosgenin saponins.</title>
        <authorList>
            <person name="Li Y."/>
            <person name="Tan C."/>
            <person name="Li Z."/>
            <person name="Guo J."/>
            <person name="Li S."/>
            <person name="Chen X."/>
            <person name="Wang C."/>
            <person name="Dai X."/>
            <person name="Yang H."/>
            <person name="Song W."/>
            <person name="Hou L."/>
            <person name="Xu J."/>
            <person name="Tong Z."/>
            <person name="Xu A."/>
            <person name="Yuan X."/>
            <person name="Wang W."/>
            <person name="Yang Q."/>
            <person name="Chen L."/>
            <person name="Sun Z."/>
            <person name="Wang K."/>
            <person name="Pan B."/>
            <person name="Chen J."/>
            <person name="Bao Y."/>
            <person name="Liu F."/>
            <person name="Qi X."/>
            <person name="Gang D.R."/>
            <person name="Wen J."/>
            <person name="Li J."/>
        </authorList>
    </citation>
    <scope>NUCLEOTIDE SEQUENCE</scope>
    <source>
        <strain evidence="3">Dzin_1.0</strain>
    </source>
</reference>
<evidence type="ECO:0000256" key="2">
    <source>
        <dbReference type="SAM" id="MobiDB-lite"/>
    </source>
</evidence>
<dbReference type="InterPro" id="IPR012862">
    <property type="entry name" value="DUF1635"/>
</dbReference>
<name>A0A9D5CTC7_9LILI</name>
<organism evidence="3 4">
    <name type="scientific">Dioscorea zingiberensis</name>
    <dbReference type="NCBI Taxonomy" id="325984"/>
    <lineage>
        <taxon>Eukaryota</taxon>
        <taxon>Viridiplantae</taxon>
        <taxon>Streptophyta</taxon>
        <taxon>Embryophyta</taxon>
        <taxon>Tracheophyta</taxon>
        <taxon>Spermatophyta</taxon>
        <taxon>Magnoliopsida</taxon>
        <taxon>Liliopsida</taxon>
        <taxon>Dioscoreales</taxon>
        <taxon>Dioscoreaceae</taxon>
        <taxon>Dioscorea</taxon>
    </lineage>
</organism>
<dbReference type="PANTHER" id="PTHR33431">
    <property type="entry name" value="ENABLED-LIKE PROTEIN (DUF1635)"/>
    <property type="match status" value="1"/>
</dbReference>
<dbReference type="Pfam" id="PF07795">
    <property type="entry name" value="DUF1635"/>
    <property type="match status" value="1"/>
</dbReference>
<evidence type="ECO:0000313" key="3">
    <source>
        <dbReference type="EMBL" id="KAJ0979491.1"/>
    </source>
</evidence>
<evidence type="ECO:0000313" key="4">
    <source>
        <dbReference type="Proteomes" id="UP001085076"/>
    </source>
</evidence>
<evidence type="ECO:0000256" key="1">
    <source>
        <dbReference type="SAM" id="Coils"/>
    </source>
</evidence>
<dbReference type="PANTHER" id="PTHR33431:SF12">
    <property type="entry name" value="HIGH MOBILITY GROUP BOX PROTEIN, PUTATIVE (DUF1635)-RELATED"/>
    <property type="match status" value="1"/>
</dbReference>
<accession>A0A9D5CTC7</accession>
<dbReference type="AlphaFoldDB" id="A0A9D5CTC7"/>
<reference evidence="3" key="1">
    <citation type="submission" date="2021-03" db="EMBL/GenBank/DDBJ databases">
        <authorList>
            <person name="Li Z."/>
            <person name="Yang C."/>
        </authorList>
    </citation>
    <scope>NUCLEOTIDE SEQUENCE</scope>
    <source>
        <strain evidence="3">Dzin_1.0</strain>
        <tissue evidence="3">Leaf</tissue>
    </source>
</reference>
<dbReference type="EMBL" id="JAGGNH010000003">
    <property type="protein sequence ID" value="KAJ0979491.1"/>
    <property type="molecule type" value="Genomic_DNA"/>
</dbReference>
<keyword evidence="4" id="KW-1185">Reference proteome</keyword>
<sequence length="298" mass="32814">MGENPWAIGEEAMEGMASLWGYQESVEDLKQKLFCTTLEIESLRNNAKEEMRKSEETINQLILLLKITSQERDEARDQLQILLNKITQPSPVNNVSPLTAYLQHETQQMMQIRGNSSVTESDSLSETPKQHQSVDSFFDTVPSSPDLSNMNMGDSGNAGSQQLLLDYNTSVSMTAPKPDKASVIVDGLVSSKNMPENGKFLQAVMEAGPLLQTLLVAGPLPRWRNPPPLQPFQIPPVSVKHCNAPQLLKQTAPVNPNYVQVCSSPTILSFGSCLKKRSSLPSCGISYQNLAAKKQKSQ</sequence>
<proteinExistence type="predicted"/>
<dbReference type="Proteomes" id="UP001085076">
    <property type="component" value="Miscellaneous, Linkage group lg03"/>
</dbReference>
<protein>
    <submittedName>
        <fullName evidence="3">Uncharacterized protein</fullName>
    </submittedName>
</protein>
<feature type="region of interest" description="Disordered" evidence="2">
    <location>
        <begin position="114"/>
        <end position="143"/>
    </location>
</feature>